<evidence type="ECO:0000313" key="1">
    <source>
        <dbReference type="EMBL" id="MBS2554118.1"/>
    </source>
</evidence>
<dbReference type="InterPro" id="IPR016084">
    <property type="entry name" value="Haem_Oase-like_multi-hlx"/>
</dbReference>
<reference evidence="1 2" key="1">
    <citation type="submission" date="2020-02" db="EMBL/GenBank/DDBJ databases">
        <title>Acidophilic actinobacteria isolated from forest soil.</title>
        <authorList>
            <person name="Golinska P."/>
        </authorList>
    </citation>
    <scope>NUCLEOTIDE SEQUENCE [LARGE SCALE GENOMIC DNA]</scope>
    <source>
        <strain evidence="1 2">NL8</strain>
    </source>
</reference>
<keyword evidence="2" id="KW-1185">Reference proteome</keyword>
<comment type="caution">
    <text evidence="1">The sequence shown here is derived from an EMBL/GenBank/DDBJ whole genome shotgun (WGS) entry which is preliminary data.</text>
</comment>
<sequence length="228" mass="25155">MTATLSRSGVLHVKISLADRALNAALDRLWLADGLAPRYSRYLAAMHQVIRASVPLMELAARRCAERADADPLSALLHDYLVEHIEEERDHDRWLLEDLAVVRDDASLSEPPAGLAAARLVGPQYYWIEHGHPVTLLGYIAVLESRAPAEWLADRLALDTGLPAEAFRTVRAHAELDGSHTGRLDAVLDDLPLTRAQDAAIGVNALHTVGALTDLIRELSRDHLWRNP</sequence>
<name>A0ABS5L6Y7_9ACTN</name>
<dbReference type="EMBL" id="JAAFYZ010000322">
    <property type="protein sequence ID" value="MBS2554118.1"/>
    <property type="molecule type" value="Genomic_DNA"/>
</dbReference>
<gene>
    <name evidence="1" type="ORF">KGQ19_45420</name>
</gene>
<protein>
    <recommendedName>
        <fullName evidence="3">Iron-containing redox enzyme family protein</fullName>
    </recommendedName>
</protein>
<evidence type="ECO:0008006" key="3">
    <source>
        <dbReference type="Google" id="ProtNLM"/>
    </source>
</evidence>
<evidence type="ECO:0000313" key="2">
    <source>
        <dbReference type="Proteomes" id="UP000730482"/>
    </source>
</evidence>
<dbReference type="Proteomes" id="UP000730482">
    <property type="component" value="Unassembled WGS sequence"/>
</dbReference>
<organism evidence="1 2">
    <name type="scientific">Catenulispora pinistramenti</name>
    <dbReference type="NCBI Taxonomy" id="2705254"/>
    <lineage>
        <taxon>Bacteria</taxon>
        <taxon>Bacillati</taxon>
        <taxon>Actinomycetota</taxon>
        <taxon>Actinomycetes</taxon>
        <taxon>Catenulisporales</taxon>
        <taxon>Catenulisporaceae</taxon>
        <taxon>Catenulispora</taxon>
    </lineage>
</organism>
<dbReference type="RefSeq" id="WP_212021303.1">
    <property type="nucleotide sequence ID" value="NZ_JAAFYZ010000322.1"/>
</dbReference>
<dbReference type="Gene3D" id="1.20.910.10">
    <property type="entry name" value="Heme oxygenase-like"/>
    <property type="match status" value="1"/>
</dbReference>
<dbReference type="SUPFAM" id="SSF48613">
    <property type="entry name" value="Heme oxygenase-like"/>
    <property type="match status" value="1"/>
</dbReference>
<accession>A0ABS5L6Y7</accession>
<proteinExistence type="predicted"/>